<dbReference type="InterPro" id="IPR050330">
    <property type="entry name" value="Bact_OuterMem_StrucFunc"/>
</dbReference>
<dbReference type="InterPro" id="IPR036737">
    <property type="entry name" value="OmpA-like_sf"/>
</dbReference>
<sequence length="551" mass="62388">MQVKRIKPSRYFIRLSFMAAILLYTNYVGAQDTAEGNYDVISIKTNLLYDATGTINIGGELALSDRLSFELPLSYTPWTFSSNRKWKHMLVQPELRLWTKETFTGHFFGIHAHYAYYNISRLPSPPFSVNMNESRYQGWLAGAGITYGYRWNTGSRWSVEGSLGLGYAYLDYDKYPCITCAEKTKSDTRNYLGPTKAGVSLIYTIGGKKKAGKAIRMETATEPIHPDLKHLQAGSKPYTPRFRVSYVVPDIREMEERQMESKGCLYFSQNNSQIMADLKDNEVNLQHLSTLIETLQNNPNAALTGITITGYASIEGTFAHNLQLSVRRANSLKEYLTKYAIDESLFSVKGKGEDWTGVDSLVSRTTLPYKNDVLEIIRSTGIFEGREKKLMELYRGEPYRTMENSLFPQLRRCEYRLFYTISPLSAEKAAEAFANNPTSLSLDELFLAASIYESASDTYYRIMETAARLFPTSDEANLNVAAGALQRKDTVKAGNYLSKVKEYTSAYYNNMGVLYGLLGEWDKAKEVFLQAGDNMKVAANIREIDKAIENR</sequence>
<evidence type="ECO:0000259" key="3">
    <source>
        <dbReference type="PROSITE" id="PS51123"/>
    </source>
</evidence>
<protein>
    <recommendedName>
        <fullName evidence="3">OmpA-like domain-containing protein</fullName>
    </recommendedName>
</protein>
<feature type="chain" id="PRO_5012216900" description="OmpA-like domain-containing protein" evidence="2">
    <location>
        <begin position="31"/>
        <end position="551"/>
    </location>
</feature>
<dbReference type="SUPFAM" id="SSF103515">
    <property type="entry name" value="Autotransporter"/>
    <property type="match status" value="1"/>
</dbReference>
<dbReference type="Gene3D" id="2.40.128.130">
    <property type="entry name" value="Autotransporter beta-domain"/>
    <property type="match status" value="1"/>
</dbReference>
<dbReference type="SUPFAM" id="SSF103088">
    <property type="entry name" value="OmpA-like"/>
    <property type="match status" value="1"/>
</dbReference>
<keyword evidence="1" id="KW-0472">Membrane</keyword>
<dbReference type="PANTHER" id="PTHR30329:SF21">
    <property type="entry name" value="LIPOPROTEIN YIAD-RELATED"/>
    <property type="match status" value="1"/>
</dbReference>
<dbReference type="Pfam" id="PF00691">
    <property type="entry name" value="OmpA"/>
    <property type="match status" value="1"/>
</dbReference>
<dbReference type="InterPro" id="IPR036709">
    <property type="entry name" value="Autotransporte_beta_dom_sf"/>
</dbReference>
<evidence type="ECO:0000256" key="1">
    <source>
        <dbReference type="PROSITE-ProRule" id="PRU00473"/>
    </source>
</evidence>
<reference evidence="4" key="1">
    <citation type="submission" date="2016-04" db="EMBL/GenBank/DDBJ databases">
        <authorList>
            <person name="Evans L.H."/>
            <person name="Alamgir A."/>
            <person name="Owens N."/>
            <person name="Weber N.D."/>
            <person name="Virtaneva K."/>
            <person name="Barbian K."/>
            <person name="Babar A."/>
            <person name="Rosenke K."/>
        </authorList>
    </citation>
    <scope>NUCLEOTIDE SEQUENCE</scope>
    <source>
        <strain evidence="4">86-2</strain>
    </source>
</reference>
<dbReference type="Gene3D" id="3.30.1330.60">
    <property type="entry name" value="OmpA-like domain"/>
    <property type="match status" value="1"/>
</dbReference>
<dbReference type="AlphaFoldDB" id="A0A212K534"/>
<dbReference type="GO" id="GO:0016020">
    <property type="term" value="C:membrane"/>
    <property type="evidence" value="ECO:0007669"/>
    <property type="project" value="UniProtKB-UniRule"/>
</dbReference>
<dbReference type="InterPro" id="IPR021958">
    <property type="entry name" value="DUF3575"/>
</dbReference>
<gene>
    <name evidence="4" type="ORF">KL86DYS2_13023</name>
</gene>
<dbReference type="EMBL" id="FLUL01000001">
    <property type="protein sequence ID" value="SBW06717.1"/>
    <property type="molecule type" value="Genomic_DNA"/>
</dbReference>
<dbReference type="PROSITE" id="PS51123">
    <property type="entry name" value="OMPA_2"/>
    <property type="match status" value="1"/>
</dbReference>
<evidence type="ECO:0000256" key="2">
    <source>
        <dbReference type="SAM" id="SignalP"/>
    </source>
</evidence>
<dbReference type="InterPro" id="IPR011990">
    <property type="entry name" value="TPR-like_helical_dom_sf"/>
</dbReference>
<dbReference type="SUPFAM" id="SSF48452">
    <property type="entry name" value="TPR-like"/>
    <property type="match status" value="1"/>
</dbReference>
<dbReference type="Gene3D" id="1.25.40.10">
    <property type="entry name" value="Tetratricopeptide repeat domain"/>
    <property type="match status" value="1"/>
</dbReference>
<dbReference type="Pfam" id="PF12099">
    <property type="entry name" value="DUF3575"/>
    <property type="match status" value="1"/>
</dbReference>
<organism evidence="4">
    <name type="scientific">uncultured Dysgonomonas sp</name>
    <dbReference type="NCBI Taxonomy" id="206096"/>
    <lineage>
        <taxon>Bacteria</taxon>
        <taxon>Pseudomonadati</taxon>
        <taxon>Bacteroidota</taxon>
        <taxon>Bacteroidia</taxon>
        <taxon>Bacteroidales</taxon>
        <taxon>Dysgonomonadaceae</taxon>
        <taxon>Dysgonomonas</taxon>
        <taxon>environmental samples</taxon>
    </lineage>
</organism>
<evidence type="ECO:0000313" key="4">
    <source>
        <dbReference type="EMBL" id="SBW06717.1"/>
    </source>
</evidence>
<feature type="signal peptide" evidence="2">
    <location>
        <begin position="1"/>
        <end position="30"/>
    </location>
</feature>
<dbReference type="PANTHER" id="PTHR30329">
    <property type="entry name" value="STATOR ELEMENT OF FLAGELLAR MOTOR COMPLEX"/>
    <property type="match status" value="1"/>
</dbReference>
<dbReference type="InterPro" id="IPR006665">
    <property type="entry name" value="OmpA-like"/>
</dbReference>
<dbReference type="CDD" id="cd07185">
    <property type="entry name" value="OmpA_C-like"/>
    <property type="match status" value="1"/>
</dbReference>
<name>A0A212K534_9BACT</name>
<keyword evidence="2" id="KW-0732">Signal</keyword>
<proteinExistence type="predicted"/>
<accession>A0A212K534</accession>
<feature type="domain" description="OmpA-like" evidence="3">
    <location>
        <begin position="254"/>
        <end position="387"/>
    </location>
</feature>